<evidence type="ECO:0000256" key="1">
    <source>
        <dbReference type="ARBA" id="ARBA00005298"/>
    </source>
</evidence>
<dbReference type="InterPro" id="IPR014752">
    <property type="entry name" value="Arrestin-like_C"/>
</dbReference>
<dbReference type="Gene3D" id="2.60.40.640">
    <property type="match status" value="2"/>
</dbReference>
<feature type="region of interest" description="Disordered" evidence="2">
    <location>
        <begin position="460"/>
        <end position="521"/>
    </location>
</feature>
<dbReference type="SUPFAM" id="SSF81296">
    <property type="entry name" value="E set domains"/>
    <property type="match status" value="2"/>
</dbReference>
<dbReference type="GO" id="GO:0005737">
    <property type="term" value="C:cytoplasm"/>
    <property type="evidence" value="ECO:0007669"/>
    <property type="project" value="TreeGrafter"/>
</dbReference>
<feature type="non-terminal residue" evidence="4">
    <location>
        <position position="571"/>
    </location>
</feature>
<dbReference type="InterPro" id="IPR011022">
    <property type="entry name" value="Arrestin_C-like"/>
</dbReference>
<comment type="similarity">
    <text evidence="1">Belongs to the arrestin family.</text>
</comment>
<organism evidence="4 5">
    <name type="scientific">Potamilus streckersoni</name>
    <dbReference type="NCBI Taxonomy" id="2493646"/>
    <lineage>
        <taxon>Eukaryota</taxon>
        <taxon>Metazoa</taxon>
        <taxon>Spiralia</taxon>
        <taxon>Lophotrochozoa</taxon>
        <taxon>Mollusca</taxon>
        <taxon>Bivalvia</taxon>
        <taxon>Autobranchia</taxon>
        <taxon>Heteroconchia</taxon>
        <taxon>Palaeoheterodonta</taxon>
        <taxon>Unionida</taxon>
        <taxon>Unionoidea</taxon>
        <taxon>Unionidae</taxon>
        <taxon>Ambleminae</taxon>
        <taxon>Lampsilini</taxon>
        <taxon>Potamilus</taxon>
    </lineage>
</organism>
<evidence type="ECO:0000259" key="3">
    <source>
        <dbReference type="SMART" id="SM01017"/>
    </source>
</evidence>
<proteinExistence type="inferred from homology"/>
<evidence type="ECO:0000256" key="2">
    <source>
        <dbReference type="SAM" id="MobiDB-lite"/>
    </source>
</evidence>
<keyword evidence="5" id="KW-1185">Reference proteome</keyword>
<reference evidence="4" key="3">
    <citation type="submission" date="2023-05" db="EMBL/GenBank/DDBJ databases">
        <authorList>
            <person name="Smith C.H."/>
        </authorList>
    </citation>
    <scope>NUCLEOTIDE SEQUENCE</scope>
    <source>
        <strain evidence="4">CHS0354</strain>
        <tissue evidence="4">Mantle</tissue>
    </source>
</reference>
<dbReference type="PANTHER" id="PTHR11188">
    <property type="entry name" value="ARRESTIN DOMAIN CONTAINING PROTEIN"/>
    <property type="match status" value="1"/>
</dbReference>
<sequence>IRLSLRGKAHTEWKINKAGERRTVKDDEYYIDEKKVIWGKDKNDEGGIPIMPRGKHVYPFKFKLPESSLPCSFESKVGSIRYYLRVIMDIPYASPPQSIKYFTLVGPHIDCMEDKYLTPVIMRDKTNKCCLCCAAGPLLLKATMERTAYCCGENLRFKAEISNGTDQEVWLLCTLVQEVEFYINKGVLGLAKTVTHKVWEYQAEMVEPFDAVSYDRLHEVLRVPPMPPTLLDVCNIIQIYYMLKVKVISQQAGGLLELNFPVTVATVPFRIPNSTDPEIHYEVAVPNVEGGNYISPEFQLGQVYMGDDSNIHDDVILFRPHYVCLSHENIEVTNTRKAWKELTAEVQQKPSTSDNSAYCNSVIDESFSNHCSSSFECCRSEHDKKGPVGRYILLKKSDSHNGVVHTSEKNMVLKSNSIPDFFRDVEFSVYSSEREKEIVKSGKELTNYIIEKQREIVTEKASEPDRRIELKDSTNINSLSDPGGKQPSFPFEDIHNKNGPDTIMAESDSSVTSGGRERTVENRRGERIIKTKSNDFCLTHCSNITQDTSKYEAETVTLDEERNQSHFNTRV</sequence>
<accession>A0AAE0SIH5</accession>
<reference evidence="4" key="1">
    <citation type="journal article" date="2021" name="Genome Biol. Evol.">
        <title>A High-Quality Reference Genome for a Parasitic Bivalve with Doubly Uniparental Inheritance (Bivalvia: Unionida).</title>
        <authorList>
            <person name="Smith C.H."/>
        </authorList>
    </citation>
    <scope>NUCLEOTIDE SEQUENCE</scope>
    <source>
        <strain evidence="4">CHS0354</strain>
    </source>
</reference>
<dbReference type="AlphaFoldDB" id="A0AAE0SIH5"/>
<name>A0AAE0SIH5_9BIVA</name>
<dbReference type="GO" id="GO:0015031">
    <property type="term" value="P:protein transport"/>
    <property type="evidence" value="ECO:0007669"/>
    <property type="project" value="TreeGrafter"/>
</dbReference>
<dbReference type="Pfam" id="PF02752">
    <property type="entry name" value="Arrestin_C"/>
    <property type="match status" value="1"/>
</dbReference>
<evidence type="ECO:0000313" key="4">
    <source>
        <dbReference type="EMBL" id="KAK3592075.1"/>
    </source>
</evidence>
<dbReference type="Proteomes" id="UP001195483">
    <property type="component" value="Unassembled WGS sequence"/>
</dbReference>
<protein>
    <recommendedName>
        <fullName evidence="3">Arrestin C-terminal-like domain-containing protein</fullName>
    </recommendedName>
</protein>
<dbReference type="SMART" id="SM01017">
    <property type="entry name" value="Arrestin_C"/>
    <property type="match status" value="1"/>
</dbReference>
<dbReference type="InterPro" id="IPR011021">
    <property type="entry name" value="Arrestin-like_N"/>
</dbReference>
<reference evidence="4" key="2">
    <citation type="journal article" date="2021" name="Genome Biol. Evol.">
        <title>Developing a high-quality reference genome for a parasitic bivalve with doubly uniparental inheritance (Bivalvia: Unionida).</title>
        <authorList>
            <person name="Smith C.H."/>
        </authorList>
    </citation>
    <scope>NUCLEOTIDE SEQUENCE</scope>
    <source>
        <strain evidence="4">CHS0354</strain>
        <tissue evidence="4">Mantle</tissue>
    </source>
</reference>
<feature type="domain" description="Arrestin C-terminal-like" evidence="3">
    <location>
        <begin position="134"/>
        <end position="269"/>
    </location>
</feature>
<dbReference type="Pfam" id="PF00339">
    <property type="entry name" value="Arrestin_N"/>
    <property type="match status" value="1"/>
</dbReference>
<comment type="caution">
    <text evidence="4">The sequence shown here is derived from an EMBL/GenBank/DDBJ whole genome shotgun (WGS) entry which is preliminary data.</text>
</comment>
<dbReference type="PANTHER" id="PTHR11188:SF144">
    <property type="entry name" value="ARRESTIN C-TERMINAL-LIKE DOMAIN-CONTAINING PROTEIN"/>
    <property type="match status" value="1"/>
</dbReference>
<evidence type="ECO:0000313" key="5">
    <source>
        <dbReference type="Proteomes" id="UP001195483"/>
    </source>
</evidence>
<dbReference type="InterPro" id="IPR014756">
    <property type="entry name" value="Ig_E-set"/>
</dbReference>
<dbReference type="EMBL" id="JAEAOA010001195">
    <property type="protein sequence ID" value="KAK3592075.1"/>
    <property type="molecule type" value="Genomic_DNA"/>
</dbReference>
<gene>
    <name evidence="4" type="ORF">CHS0354_019330</name>
</gene>
<dbReference type="InterPro" id="IPR050357">
    <property type="entry name" value="Arrestin_domain-protein"/>
</dbReference>
<feature type="compositionally biased region" description="Basic and acidic residues" evidence="2">
    <location>
        <begin position="460"/>
        <end position="472"/>
    </location>
</feature>